<evidence type="ECO:0000313" key="3">
    <source>
        <dbReference type="Proteomes" id="UP000295718"/>
    </source>
</evidence>
<organism evidence="2 3">
    <name type="scientific">Kineothrix alysoides</name>
    <dbReference type="NCBI Taxonomy" id="1469948"/>
    <lineage>
        <taxon>Bacteria</taxon>
        <taxon>Bacillati</taxon>
        <taxon>Bacillota</taxon>
        <taxon>Clostridia</taxon>
        <taxon>Lachnospirales</taxon>
        <taxon>Lachnospiraceae</taxon>
        <taxon>Kineothrix</taxon>
    </lineage>
</organism>
<reference evidence="2 3" key="1">
    <citation type="submission" date="2019-03" db="EMBL/GenBank/DDBJ databases">
        <title>Genomic Encyclopedia of Type Strains, Phase IV (KMG-IV): sequencing the most valuable type-strain genomes for metagenomic binning, comparative biology and taxonomic classification.</title>
        <authorList>
            <person name="Goeker M."/>
        </authorList>
    </citation>
    <scope>NUCLEOTIDE SEQUENCE [LARGE SCALE GENOMIC DNA]</scope>
    <source>
        <strain evidence="2 3">DSM 100556</strain>
    </source>
</reference>
<dbReference type="RefSeq" id="WP_031389520.1">
    <property type="nucleotide sequence ID" value="NZ_JPNB01000001.1"/>
</dbReference>
<name>A0A4R1R3U2_9FIRM</name>
<dbReference type="STRING" id="1469948.GCA_000732725_00763"/>
<keyword evidence="3" id="KW-1185">Reference proteome</keyword>
<dbReference type="AlphaFoldDB" id="A0A4R1R3U2"/>
<protein>
    <submittedName>
        <fullName evidence="2">Uncharacterized protein</fullName>
    </submittedName>
</protein>
<comment type="caution">
    <text evidence="2">The sequence shown here is derived from an EMBL/GenBank/DDBJ whole genome shotgun (WGS) entry which is preliminary data.</text>
</comment>
<proteinExistence type="predicted"/>
<accession>A0A4R1R3U2</accession>
<feature type="region of interest" description="Disordered" evidence="1">
    <location>
        <begin position="26"/>
        <end position="55"/>
    </location>
</feature>
<dbReference type="OrthoDB" id="10000897at2"/>
<dbReference type="EMBL" id="SLUO01000003">
    <property type="protein sequence ID" value="TCL60105.1"/>
    <property type="molecule type" value="Genomic_DNA"/>
</dbReference>
<evidence type="ECO:0000256" key="1">
    <source>
        <dbReference type="SAM" id="MobiDB-lite"/>
    </source>
</evidence>
<feature type="region of interest" description="Disordered" evidence="1">
    <location>
        <begin position="223"/>
        <end position="242"/>
    </location>
</feature>
<sequence>MIERSSGLNHSYQTQTHEHMVTDCIHEEESSLEKNGGAANINGKETNHEQSVKSQTQEAFSFRNIITNGWKSVVSKAVRFWNDSGEEGEADRKDVSAAAAQKSTFLSGEEAILSNHGEKEGSSRQEESILATSVIKNDGPKNEETDFEEENARKVSEIEGAVSGGLKKEQGNLRRFLQKFEETVLNATGLWKKPQNVKSATQLNVSPKGENHNYLMDSYNKSGEYSTLAKDKSPEGSFKARV</sequence>
<evidence type="ECO:0000313" key="2">
    <source>
        <dbReference type="EMBL" id="TCL60105.1"/>
    </source>
</evidence>
<dbReference type="Proteomes" id="UP000295718">
    <property type="component" value="Unassembled WGS sequence"/>
</dbReference>
<gene>
    <name evidence="2" type="ORF">EDD76_103298</name>
</gene>